<sequence>MNRIRRLAAILLSPPPELEETGAVLEAAGVPVSFADCRSCPNPCEEGHEEYPQKIMSMIDTTSDMLGSVKPYRRQVVISTGKSDWERSVTDVADSLAAHLLTVEESSATCSSLTPGTSTPGTPESTLHELDSTAVTGIFKDSETRKVSILNGSHDTLSVRSDIETALVFPDYKVVTEVPRSLEGARALWENSVDPSVSRVGSSSRSQVKSWVIPYSCVILICSHRRRDSLSYPSPALCRNADSYALPALRPPAFSEALQREDWEVHTQLENPTGPSLEEFNESEEEKEAEMHRRLQELDDDLPKKALVLKTSHIGGHKYAGNVIIYIPQGAGVWYGRVSTHAVNSIVQNTILGGRILPPLLRGGVNLSRPDCKRLNDW</sequence>
<dbReference type="PANTHER" id="PTHR31902">
    <property type="entry name" value="ACTIN PATCHES DISTAL PROTEIN 1"/>
    <property type="match status" value="1"/>
</dbReference>
<dbReference type="AlphaFoldDB" id="A0A4S4LSJ1"/>
<dbReference type="EMBL" id="SGPL01000213">
    <property type="protein sequence ID" value="THH15386.1"/>
    <property type="molecule type" value="Genomic_DNA"/>
</dbReference>
<dbReference type="OrthoDB" id="10253744at2759"/>
<accession>A0A4S4LSJ1</accession>
<dbReference type="Gene3D" id="3.40.30.10">
    <property type="entry name" value="Glutaredoxin"/>
    <property type="match status" value="1"/>
</dbReference>
<evidence type="ECO:0000313" key="2">
    <source>
        <dbReference type="Proteomes" id="UP000310158"/>
    </source>
</evidence>
<dbReference type="Proteomes" id="UP000310158">
    <property type="component" value="Unassembled WGS sequence"/>
</dbReference>
<reference evidence="1 2" key="1">
    <citation type="submission" date="2019-02" db="EMBL/GenBank/DDBJ databases">
        <title>Genome sequencing of the rare red list fungi Bondarzewia mesenterica.</title>
        <authorList>
            <person name="Buettner E."/>
            <person name="Kellner H."/>
        </authorList>
    </citation>
    <scope>NUCLEOTIDE SEQUENCE [LARGE SCALE GENOMIC DNA]</scope>
    <source>
        <strain evidence="1 2">DSM 108281</strain>
    </source>
</reference>
<evidence type="ECO:0000313" key="1">
    <source>
        <dbReference type="EMBL" id="THH15386.1"/>
    </source>
</evidence>
<proteinExistence type="predicted"/>
<comment type="caution">
    <text evidence="1">The sequence shown here is derived from an EMBL/GenBank/DDBJ whole genome shotgun (WGS) entry which is preliminary data.</text>
</comment>
<protein>
    <submittedName>
        <fullName evidence="1">Uncharacterized protein</fullName>
    </submittedName>
</protein>
<dbReference type="SUPFAM" id="SSF52833">
    <property type="entry name" value="Thioredoxin-like"/>
    <property type="match status" value="1"/>
</dbReference>
<dbReference type="InterPro" id="IPR009737">
    <property type="entry name" value="Aim32/Apd1-like"/>
</dbReference>
<dbReference type="PANTHER" id="PTHR31902:SF14">
    <property type="entry name" value="ACTIN PATCHES DISTAL PROTEIN 1"/>
    <property type="match status" value="1"/>
</dbReference>
<organism evidence="1 2">
    <name type="scientific">Bondarzewia mesenterica</name>
    <dbReference type="NCBI Taxonomy" id="1095465"/>
    <lineage>
        <taxon>Eukaryota</taxon>
        <taxon>Fungi</taxon>
        <taxon>Dikarya</taxon>
        <taxon>Basidiomycota</taxon>
        <taxon>Agaricomycotina</taxon>
        <taxon>Agaricomycetes</taxon>
        <taxon>Russulales</taxon>
        <taxon>Bondarzewiaceae</taxon>
        <taxon>Bondarzewia</taxon>
    </lineage>
</organism>
<keyword evidence="2" id="KW-1185">Reference proteome</keyword>
<name>A0A4S4LSJ1_9AGAM</name>
<gene>
    <name evidence="1" type="ORF">EW146_g5082</name>
</gene>
<dbReference type="Pfam" id="PF06999">
    <property type="entry name" value="Suc_Fer-like"/>
    <property type="match status" value="2"/>
</dbReference>
<dbReference type="InterPro" id="IPR036249">
    <property type="entry name" value="Thioredoxin-like_sf"/>
</dbReference>